<feature type="compositionally biased region" description="Basic and acidic residues" evidence="1">
    <location>
        <begin position="144"/>
        <end position="166"/>
    </location>
</feature>
<sequence length="245" mass="28045">MLVREKPPRPRQNSAGEDFVWRKRQGAEKCVQSCLGERRHVPDEILVVGRKQLRAGQNHAELMGGDGTRSYEKWRSCSGEKGTVPDKKKPKLVWGKRHFAKQIGSQLVLFFGENDSRPHKKGAQLLWENGVETDKKRQSWLMENSKKQEKDKDETKSGYNCTREKGTGPYWKRPSCLAEKPTRVEQQGEKLMGENRQPAGQKGQRWLRRNTKKWENEGAAEEGIKPGEKGAQLFAEDSTVPYKKG</sequence>
<proteinExistence type="predicted"/>
<name>A0A0V1GTH1_9BILA</name>
<reference evidence="2 3" key="1">
    <citation type="submission" date="2015-01" db="EMBL/GenBank/DDBJ databases">
        <title>Evolution of Trichinella species and genotypes.</title>
        <authorList>
            <person name="Korhonen P.K."/>
            <person name="Edoardo P."/>
            <person name="Giuseppe L.R."/>
            <person name="Gasser R.B."/>
        </authorList>
    </citation>
    <scope>NUCLEOTIDE SEQUENCE [LARGE SCALE GENOMIC DNA]</scope>
    <source>
        <strain evidence="2">ISS1029</strain>
    </source>
</reference>
<feature type="compositionally biased region" description="Basic and acidic residues" evidence="1">
    <location>
        <begin position="180"/>
        <end position="193"/>
    </location>
</feature>
<dbReference type="EMBL" id="JYDP01000287">
    <property type="protein sequence ID" value="KRZ01458.1"/>
    <property type="molecule type" value="Genomic_DNA"/>
</dbReference>
<feature type="region of interest" description="Disordered" evidence="1">
    <location>
        <begin position="61"/>
        <end position="88"/>
    </location>
</feature>
<organism evidence="2 3">
    <name type="scientific">Trichinella zimbabwensis</name>
    <dbReference type="NCBI Taxonomy" id="268475"/>
    <lineage>
        <taxon>Eukaryota</taxon>
        <taxon>Metazoa</taxon>
        <taxon>Ecdysozoa</taxon>
        <taxon>Nematoda</taxon>
        <taxon>Enoplea</taxon>
        <taxon>Dorylaimia</taxon>
        <taxon>Trichinellida</taxon>
        <taxon>Trichinellidae</taxon>
        <taxon>Trichinella</taxon>
    </lineage>
</organism>
<keyword evidence="3" id="KW-1185">Reference proteome</keyword>
<evidence type="ECO:0000313" key="3">
    <source>
        <dbReference type="Proteomes" id="UP000055024"/>
    </source>
</evidence>
<feature type="compositionally biased region" description="Basic and acidic residues" evidence="1">
    <location>
        <begin position="212"/>
        <end position="228"/>
    </location>
</feature>
<comment type="caution">
    <text evidence="2">The sequence shown here is derived from an EMBL/GenBank/DDBJ whole genome shotgun (WGS) entry which is preliminary data.</text>
</comment>
<evidence type="ECO:0000256" key="1">
    <source>
        <dbReference type="SAM" id="MobiDB-lite"/>
    </source>
</evidence>
<dbReference type="Proteomes" id="UP000055024">
    <property type="component" value="Unassembled WGS sequence"/>
</dbReference>
<feature type="region of interest" description="Disordered" evidence="1">
    <location>
        <begin position="134"/>
        <end position="245"/>
    </location>
</feature>
<accession>A0A0V1GTH1</accession>
<gene>
    <name evidence="2" type="ORF">T11_2274</name>
</gene>
<dbReference type="AlphaFoldDB" id="A0A0V1GTH1"/>
<protein>
    <submittedName>
        <fullName evidence="2">Uncharacterized protein</fullName>
    </submittedName>
</protein>
<evidence type="ECO:0000313" key="2">
    <source>
        <dbReference type="EMBL" id="KRZ01458.1"/>
    </source>
</evidence>